<sequence>MKRELNMNFGAKYKRFLRYNWILLMLFICGGCLKVQEENMTPRDWSPNELNRIGYHNPNITVDLGVGLWAIPLPMDFDGDGDLDLVVSCPDHPFSGIYFFENKEGSVEYPVFEPPVKIAEKHRNIEVSFVDGNPRLLVPGKELTGLEQGDLKEKEVFSVEEILKDFPKKKPRFNQWKYVDYDGDGNLDFIVGVDDWGDYGWDNAFDEAGNWTNGPLHGYVYWIRNEDGKYVNKGRLKAGGKVIDVYGAPSPNFADFDGDGDLDLICGEFLDKLTWFENTGSREQPEYAAGRYLENDNGVIQMDLQMIMPTVIDWNGDGHMDLIIGDEDGRVAYLKNTGKIMNNMPVFEDPYYFKQKSDKVKFGALSTPFSVDWDGDGDEDLIVGNTAGYIGFIENLDGGYPPKWAEPVLLEAGGETIRIQAGKSGSIQGPAEAKWGYTTLSVADWNGNGLPDLIVNSIWGKVLWYENVGTRTQPQLAPARSVTVDWGASGPPKPSWFWWDPESDELATQWRTTPYAIDWNEDGLTDLIMLDHEGYLAFFERTRKNDALVLLPGKRIFYGTDYSGYRSNGAVTDSMPGPLQLNTRLYGGSGRTKLCFTDWDGDGKKDLLINSINVTWLKNRGENEGRIYFSNEGSLSDVKIAGHSTSPAVVDWNKDQIPDLLVGAEDGYFFYMENPRNLK</sequence>
<dbReference type="PANTHER" id="PTHR44103">
    <property type="entry name" value="PROPROTEIN CONVERTASE P"/>
    <property type="match status" value="1"/>
</dbReference>
<accession>A0A953L8P8</accession>
<proteinExistence type="predicted"/>
<dbReference type="PANTHER" id="PTHR44103:SF1">
    <property type="entry name" value="PROPROTEIN CONVERTASE P"/>
    <property type="match status" value="1"/>
</dbReference>
<comment type="caution">
    <text evidence="2">The sequence shown here is derived from an EMBL/GenBank/DDBJ whole genome shotgun (WGS) entry which is preliminary data.</text>
</comment>
<dbReference type="SUPFAM" id="SSF69318">
    <property type="entry name" value="Integrin alpha N-terminal domain"/>
    <property type="match status" value="2"/>
</dbReference>
<name>A0A953L8P8_9BACT</name>
<gene>
    <name evidence="2" type="ORF">KUV50_01480</name>
</gene>
<dbReference type="InterPro" id="IPR013517">
    <property type="entry name" value="FG-GAP"/>
</dbReference>
<evidence type="ECO:0000313" key="3">
    <source>
        <dbReference type="Proteomes" id="UP000753961"/>
    </source>
</evidence>
<keyword evidence="1" id="KW-0732">Signal</keyword>
<dbReference type="Pfam" id="PF13517">
    <property type="entry name" value="FG-GAP_3"/>
    <property type="match status" value="2"/>
</dbReference>
<keyword evidence="3" id="KW-1185">Reference proteome</keyword>
<dbReference type="AlphaFoldDB" id="A0A953L8P8"/>
<evidence type="ECO:0000256" key="1">
    <source>
        <dbReference type="ARBA" id="ARBA00022729"/>
    </source>
</evidence>
<dbReference type="Gene3D" id="2.130.10.130">
    <property type="entry name" value="Integrin alpha, N-terminal"/>
    <property type="match status" value="3"/>
</dbReference>
<protein>
    <submittedName>
        <fullName evidence="2">VCBS repeat-containing protein</fullName>
    </submittedName>
</protein>
<dbReference type="EMBL" id="JAHVHU010000002">
    <property type="protein sequence ID" value="MBY5956788.1"/>
    <property type="molecule type" value="Genomic_DNA"/>
</dbReference>
<dbReference type="Proteomes" id="UP000753961">
    <property type="component" value="Unassembled WGS sequence"/>
</dbReference>
<dbReference type="InterPro" id="IPR028994">
    <property type="entry name" value="Integrin_alpha_N"/>
</dbReference>
<reference evidence="2" key="1">
    <citation type="submission" date="2021-06" db="EMBL/GenBank/DDBJ databases">
        <title>44 bacteria genomes isolated from Dapeng, Shenzhen.</title>
        <authorList>
            <person name="Zheng W."/>
            <person name="Yu S."/>
            <person name="Huang Y."/>
        </authorList>
    </citation>
    <scope>NUCLEOTIDE SEQUENCE</scope>
    <source>
        <strain evidence="2">DP5N28-2</strain>
    </source>
</reference>
<dbReference type="RefSeq" id="WP_222578308.1">
    <property type="nucleotide sequence ID" value="NZ_JAHVHU010000002.1"/>
</dbReference>
<evidence type="ECO:0000313" key="2">
    <source>
        <dbReference type="EMBL" id="MBY5956788.1"/>
    </source>
</evidence>
<organism evidence="2 3">
    <name type="scientific">Membranihabitans marinus</name>
    <dbReference type="NCBI Taxonomy" id="1227546"/>
    <lineage>
        <taxon>Bacteria</taxon>
        <taxon>Pseudomonadati</taxon>
        <taxon>Bacteroidota</taxon>
        <taxon>Saprospiria</taxon>
        <taxon>Saprospirales</taxon>
        <taxon>Saprospiraceae</taxon>
        <taxon>Membranihabitans</taxon>
    </lineage>
</organism>